<dbReference type="Gene3D" id="1.25.40.20">
    <property type="entry name" value="Ankyrin repeat-containing domain"/>
    <property type="match status" value="4"/>
</dbReference>
<dbReference type="PROSITE" id="PS50088">
    <property type="entry name" value="ANK_REPEAT"/>
    <property type="match status" value="4"/>
</dbReference>
<name>A0AA37P4T3_9PEZI</name>
<evidence type="ECO:0000313" key="6">
    <source>
        <dbReference type="EMBL" id="GKT41991.1"/>
    </source>
</evidence>
<feature type="repeat" description="ANK" evidence="2">
    <location>
        <begin position="763"/>
        <end position="785"/>
    </location>
</feature>
<evidence type="ECO:0000259" key="4">
    <source>
        <dbReference type="Pfam" id="PF22939"/>
    </source>
</evidence>
<dbReference type="EMBL" id="BQXU01000004">
    <property type="protein sequence ID" value="GKT41991.1"/>
    <property type="molecule type" value="Genomic_DNA"/>
</dbReference>
<feature type="compositionally biased region" description="Acidic residues" evidence="3">
    <location>
        <begin position="1267"/>
        <end position="1278"/>
    </location>
</feature>
<protein>
    <submittedName>
        <fullName evidence="6">Ankyrin-1</fullName>
    </submittedName>
</protein>
<accession>A0AA37P4T3</accession>
<sequence length="1299" mass="145902">MVRALQSYRDDFHAALSAKTMTIAAAGLRELTLMRNDSTREELAEWLYPHDHSTIHMAKLQEAERGTGIWLFDEPLFRDWSARKEKLLVLQGKPGSGKSVVTSLLIDRLQETGAGPVVYFHFSHQESVRFDNVLRSLIKQVIMVGASLEEVQKLRSSRRQPLEKELLEILTRFGGFIVFDALDESPSFEAMLKVIRELASKGVSVCVSSRNLPALHKQVPISLEVVAQKVDLHLFLEMRFAELDLDMGDHLAIGFIETIVGQADGIFLIARLIMGGIFEASSIKEVRQLLSSSFDLATLYQATLDRILKSRRAKLARRALQWVSRCRRLLNIDELRHALAIEIGSRDMDIENLTPIDMILSSSMGLLILNNSNVTMVHPTAYEFFRTMPEDNDIGLSCLTYLQYQKLSQPCETMEELMSRLDQYQILDYIAKYWYVHLEEALAVSRILAFIRHDGHLASATQVFYFRAHQDSAARLYSFDSIPRGRTSIQAACAAGLLLTLDHLLELNSDAVATDSEGWSAMHLAASYGHAEVLKRLLEVEAVKKKTMNLKDKHGHTPLFWCSIKSHLAAVAVLVDAGADLSRRDKSGWTVLHWTAFKNDNEILQILLRSSKIGEVGRDALRSAVLSATHKNQAAFQTLMMFFDDETIRKKAADRNTLLQRHRRMEIASNMWRRARTLEVPVPVFLEQSNLLTPLFATNLFNEAVDIGHVDLVRLLLYGEWLKDYENHNQWRRGLLHAAALSNEPAIFYLLIQNGIEPNEDKDGLTPLHMACRAGSLELIDALLSVSKADEKALCYIWHNFKISENNHEAQVMVAERFIEAGATISSQTMGQAIFAGNLKGLELLLRNGGNLNQAILEDHTVYGRMNESTEPFKTYLLHLVAQGHHGCSANVMRIEGLDDSEEFKIEPLGLESLISLGASVDLQDSRGYTPLFVALECGNLRDANVLARHADPATFAIENDSVLHRLARYKESGCVHVKHGPYACVESTCGCVSVLKVFRTVMERAAPALIHKVARDSEPERRRTRSTMLPFDIAARTPRSGTPLLLAISNGRWELVQAFLERGAEMPLASDLLLDWTVDSGDYDGFCWLLERGAKVEGDLVYKTVSQMRYVDSGSVEFEQRKRMFLRCLELESDIVSTQPSRKAEVGLHRALHEALECDAWDEQASFDTIKSLIDKGADLAENNYEGKSALVLARWRDTPGLVEYIEAEMTKQGLDVPEKLPVDEGSNASRMSPYQSGLPFGLPDPTRRMIGSSRTGSSISFLSEDNSEDQDQEDKEQEGGTSNYPRISESLEMLLNQ</sequence>
<organism evidence="6 7">
    <name type="scientific">Colletotrichum spaethianum</name>
    <dbReference type="NCBI Taxonomy" id="700344"/>
    <lineage>
        <taxon>Eukaryota</taxon>
        <taxon>Fungi</taxon>
        <taxon>Dikarya</taxon>
        <taxon>Ascomycota</taxon>
        <taxon>Pezizomycotina</taxon>
        <taxon>Sordariomycetes</taxon>
        <taxon>Hypocreomycetidae</taxon>
        <taxon>Glomerellales</taxon>
        <taxon>Glomerellaceae</taxon>
        <taxon>Colletotrichum</taxon>
        <taxon>Colletotrichum spaethianum species complex</taxon>
    </lineage>
</organism>
<gene>
    <name evidence="6" type="ORF">ColSpa_02172</name>
</gene>
<dbReference type="Pfam" id="PF22939">
    <property type="entry name" value="WHD_GPIID"/>
    <property type="match status" value="1"/>
</dbReference>
<comment type="caution">
    <text evidence="6">The sequence shown here is derived from an EMBL/GenBank/DDBJ whole genome shotgun (WGS) entry which is preliminary data.</text>
</comment>
<feature type="domain" description="Nephrocystin 3-like N-terminal" evidence="5">
    <location>
        <begin position="66"/>
        <end position="210"/>
    </location>
</feature>
<feature type="domain" description="GPI inositol-deacylase winged helix" evidence="4">
    <location>
        <begin position="310"/>
        <end position="386"/>
    </location>
</feature>
<dbReference type="Proteomes" id="UP001055115">
    <property type="component" value="Unassembled WGS sequence"/>
</dbReference>
<evidence type="ECO:0000313" key="7">
    <source>
        <dbReference type="Proteomes" id="UP001055115"/>
    </source>
</evidence>
<feature type="repeat" description="ANK" evidence="2">
    <location>
        <begin position="517"/>
        <end position="539"/>
    </location>
</feature>
<feature type="compositionally biased region" description="Polar residues" evidence="3">
    <location>
        <begin position="1254"/>
        <end position="1265"/>
    </location>
</feature>
<dbReference type="InterPro" id="IPR002110">
    <property type="entry name" value="Ankyrin_rpt"/>
</dbReference>
<dbReference type="SUPFAM" id="SSF52540">
    <property type="entry name" value="P-loop containing nucleoside triphosphate hydrolases"/>
    <property type="match status" value="1"/>
</dbReference>
<proteinExistence type="predicted"/>
<dbReference type="Pfam" id="PF12796">
    <property type="entry name" value="Ank_2"/>
    <property type="match status" value="2"/>
</dbReference>
<dbReference type="Pfam" id="PF24883">
    <property type="entry name" value="NPHP3_N"/>
    <property type="match status" value="1"/>
</dbReference>
<keyword evidence="1" id="KW-0677">Repeat</keyword>
<dbReference type="InterPro" id="IPR054471">
    <property type="entry name" value="GPIID_WHD"/>
</dbReference>
<feature type="region of interest" description="Disordered" evidence="3">
    <location>
        <begin position="1218"/>
        <end position="1299"/>
    </location>
</feature>
<evidence type="ECO:0000259" key="5">
    <source>
        <dbReference type="Pfam" id="PF24883"/>
    </source>
</evidence>
<dbReference type="RefSeq" id="XP_049124341.1">
    <property type="nucleotide sequence ID" value="XM_049268384.1"/>
</dbReference>
<dbReference type="PROSITE" id="PS50297">
    <property type="entry name" value="ANK_REP_REGION"/>
    <property type="match status" value="4"/>
</dbReference>
<feature type="repeat" description="ANK" evidence="2">
    <location>
        <begin position="1040"/>
        <end position="1072"/>
    </location>
</feature>
<dbReference type="SMART" id="SM00248">
    <property type="entry name" value="ANK"/>
    <property type="match status" value="11"/>
</dbReference>
<dbReference type="GeneID" id="73322974"/>
<dbReference type="SUPFAM" id="SSF48403">
    <property type="entry name" value="Ankyrin repeat"/>
    <property type="match status" value="3"/>
</dbReference>
<dbReference type="PANTHER" id="PTHR10039">
    <property type="entry name" value="AMELOGENIN"/>
    <property type="match status" value="1"/>
</dbReference>
<keyword evidence="2" id="KW-0040">ANK repeat</keyword>
<feature type="repeat" description="ANK" evidence="2">
    <location>
        <begin position="554"/>
        <end position="586"/>
    </location>
</feature>
<feature type="compositionally biased region" description="Polar residues" evidence="3">
    <location>
        <begin position="1228"/>
        <end position="1237"/>
    </location>
</feature>
<evidence type="ECO:0000256" key="3">
    <source>
        <dbReference type="SAM" id="MobiDB-lite"/>
    </source>
</evidence>
<dbReference type="PANTHER" id="PTHR10039:SF15">
    <property type="entry name" value="NACHT DOMAIN-CONTAINING PROTEIN"/>
    <property type="match status" value="1"/>
</dbReference>
<evidence type="ECO:0000256" key="1">
    <source>
        <dbReference type="ARBA" id="ARBA00022737"/>
    </source>
</evidence>
<keyword evidence="7" id="KW-1185">Reference proteome</keyword>
<dbReference type="InterPro" id="IPR036770">
    <property type="entry name" value="Ankyrin_rpt-contain_sf"/>
</dbReference>
<dbReference type="Gene3D" id="3.40.50.300">
    <property type="entry name" value="P-loop containing nucleotide triphosphate hydrolases"/>
    <property type="match status" value="1"/>
</dbReference>
<dbReference type="InterPro" id="IPR027417">
    <property type="entry name" value="P-loop_NTPase"/>
</dbReference>
<dbReference type="InterPro" id="IPR056884">
    <property type="entry name" value="NPHP3-like_N"/>
</dbReference>
<reference evidence="6 7" key="1">
    <citation type="submission" date="2022-03" db="EMBL/GenBank/DDBJ databases">
        <title>Genome data of Colletotrichum spp.</title>
        <authorList>
            <person name="Utami Y.D."/>
            <person name="Hiruma K."/>
        </authorList>
    </citation>
    <scope>NUCLEOTIDE SEQUENCE [LARGE SCALE GENOMIC DNA]</scope>
    <source>
        <strain evidence="6 7">MAFF 239500</strain>
    </source>
</reference>
<evidence type="ECO:0000256" key="2">
    <source>
        <dbReference type="PROSITE-ProRule" id="PRU00023"/>
    </source>
</evidence>